<feature type="region of interest" description="Disordered" evidence="1">
    <location>
        <begin position="1"/>
        <end position="33"/>
    </location>
</feature>
<keyword evidence="4" id="KW-1185">Reference proteome</keyword>
<dbReference type="AlphaFoldDB" id="A0A072UUV7"/>
<reference evidence="2 4" key="2">
    <citation type="journal article" date="2014" name="BMC Genomics">
        <title>An improved genome release (version Mt4.0) for the model legume Medicago truncatula.</title>
        <authorList>
            <person name="Tang H."/>
            <person name="Krishnakumar V."/>
            <person name="Bidwell S."/>
            <person name="Rosen B."/>
            <person name="Chan A."/>
            <person name="Zhou S."/>
            <person name="Gentzbittel L."/>
            <person name="Childs K.L."/>
            <person name="Yandell M."/>
            <person name="Gundlach H."/>
            <person name="Mayer K.F."/>
            <person name="Schwartz D.C."/>
            <person name="Town C.D."/>
        </authorList>
    </citation>
    <scope>GENOME REANNOTATION</scope>
    <source>
        <strain evidence="2">A17</strain>
        <strain evidence="3 4">cv. Jemalong A17</strain>
    </source>
</reference>
<evidence type="ECO:0000313" key="2">
    <source>
        <dbReference type="EMBL" id="KEH29665.1"/>
    </source>
</evidence>
<reference evidence="2 4" key="1">
    <citation type="journal article" date="2011" name="Nature">
        <title>The Medicago genome provides insight into the evolution of rhizobial symbioses.</title>
        <authorList>
            <person name="Young N.D."/>
            <person name="Debelle F."/>
            <person name="Oldroyd G.E."/>
            <person name="Geurts R."/>
            <person name="Cannon S.B."/>
            <person name="Udvardi M.K."/>
            <person name="Benedito V.A."/>
            <person name="Mayer K.F."/>
            <person name="Gouzy J."/>
            <person name="Schoof H."/>
            <person name="Van de Peer Y."/>
            <person name="Proost S."/>
            <person name="Cook D.R."/>
            <person name="Meyers B.C."/>
            <person name="Spannagl M."/>
            <person name="Cheung F."/>
            <person name="De Mita S."/>
            <person name="Krishnakumar V."/>
            <person name="Gundlach H."/>
            <person name="Zhou S."/>
            <person name="Mudge J."/>
            <person name="Bharti A.K."/>
            <person name="Murray J.D."/>
            <person name="Naoumkina M.A."/>
            <person name="Rosen B."/>
            <person name="Silverstein K.A."/>
            <person name="Tang H."/>
            <person name="Rombauts S."/>
            <person name="Zhao P.X."/>
            <person name="Zhou P."/>
            <person name="Barbe V."/>
            <person name="Bardou P."/>
            <person name="Bechner M."/>
            <person name="Bellec A."/>
            <person name="Berger A."/>
            <person name="Berges H."/>
            <person name="Bidwell S."/>
            <person name="Bisseling T."/>
            <person name="Choisne N."/>
            <person name="Couloux A."/>
            <person name="Denny R."/>
            <person name="Deshpande S."/>
            <person name="Dai X."/>
            <person name="Doyle J.J."/>
            <person name="Dudez A.M."/>
            <person name="Farmer A.D."/>
            <person name="Fouteau S."/>
            <person name="Franken C."/>
            <person name="Gibelin C."/>
            <person name="Gish J."/>
            <person name="Goldstein S."/>
            <person name="Gonzalez A.J."/>
            <person name="Green P.J."/>
            <person name="Hallab A."/>
            <person name="Hartog M."/>
            <person name="Hua A."/>
            <person name="Humphray S.J."/>
            <person name="Jeong D.H."/>
            <person name="Jing Y."/>
            <person name="Jocker A."/>
            <person name="Kenton S.M."/>
            <person name="Kim D.J."/>
            <person name="Klee K."/>
            <person name="Lai H."/>
            <person name="Lang C."/>
            <person name="Lin S."/>
            <person name="Macmil S.L."/>
            <person name="Magdelenat G."/>
            <person name="Matthews L."/>
            <person name="McCorrison J."/>
            <person name="Monaghan E.L."/>
            <person name="Mun J.H."/>
            <person name="Najar F.Z."/>
            <person name="Nicholson C."/>
            <person name="Noirot C."/>
            <person name="O'Bleness M."/>
            <person name="Paule C.R."/>
            <person name="Poulain J."/>
            <person name="Prion F."/>
            <person name="Qin B."/>
            <person name="Qu C."/>
            <person name="Retzel E.F."/>
            <person name="Riddle C."/>
            <person name="Sallet E."/>
            <person name="Samain S."/>
            <person name="Samson N."/>
            <person name="Sanders I."/>
            <person name="Saurat O."/>
            <person name="Scarpelli C."/>
            <person name="Schiex T."/>
            <person name="Segurens B."/>
            <person name="Severin A.J."/>
            <person name="Sherrier D.J."/>
            <person name="Shi R."/>
            <person name="Sims S."/>
            <person name="Singer S.R."/>
            <person name="Sinharoy S."/>
            <person name="Sterck L."/>
            <person name="Viollet A."/>
            <person name="Wang B.B."/>
            <person name="Wang K."/>
            <person name="Wang M."/>
            <person name="Wang X."/>
            <person name="Warfsmann J."/>
            <person name="Weissenbach J."/>
            <person name="White D.D."/>
            <person name="White J.D."/>
            <person name="Wiley G.B."/>
            <person name="Wincker P."/>
            <person name="Xing Y."/>
            <person name="Yang L."/>
            <person name="Yao Z."/>
            <person name="Ying F."/>
            <person name="Zhai J."/>
            <person name="Zhou L."/>
            <person name="Zuber A."/>
            <person name="Denarie J."/>
            <person name="Dixon R.A."/>
            <person name="May G.D."/>
            <person name="Schwartz D.C."/>
            <person name="Rogers J."/>
            <person name="Quetier F."/>
            <person name="Town C.D."/>
            <person name="Roe B.A."/>
        </authorList>
    </citation>
    <scope>NUCLEOTIDE SEQUENCE [LARGE SCALE GENOMIC DNA]</scope>
    <source>
        <strain evidence="2">A17</strain>
        <strain evidence="3 4">cv. Jemalong A17</strain>
    </source>
</reference>
<dbReference type="EnsemblPlants" id="KEH29665">
    <property type="protein sequence ID" value="KEH29665"/>
    <property type="gene ID" value="MTR_4g046843"/>
</dbReference>
<organism evidence="2 4">
    <name type="scientific">Medicago truncatula</name>
    <name type="common">Barrel medic</name>
    <name type="synonym">Medicago tribuloides</name>
    <dbReference type="NCBI Taxonomy" id="3880"/>
    <lineage>
        <taxon>Eukaryota</taxon>
        <taxon>Viridiplantae</taxon>
        <taxon>Streptophyta</taxon>
        <taxon>Embryophyta</taxon>
        <taxon>Tracheophyta</taxon>
        <taxon>Spermatophyta</taxon>
        <taxon>Magnoliopsida</taxon>
        <taxon>eudicotyledons</taxon>
        <taxon>Gunneridae</taxon>
        <taxon>Pentapetalae</taxon>
        <taxon>rosids</taxon>
        <taxon>fabids</taxon>
        <taxon>Fabales</taxon>
        <taxon>Fabaceae</taxon>
        <taxon>Papilionoideae</taxon>
        <taxon>50 kb inversion clade</taxon>
        <taxon>NPAAA clade</taxon>
        <taxon>Hologalegina</taxon>
        <taxon>IRL clade</taxon>
        <taxon>Trifolieae</taxon>
        <taxon>Medicago</taxon>
    </lineage>
</organism>
<proteinExistence type="predicted"/>
<dbReference type="EMBL" id="CM001220">
    <property type="protein sequence ID" value="KEH29665.1"/>
    <property type="molecule type" value="Genomic_DNA"/>
</dbReference>
<feature type="compositionally biased region" description="Polar residues" evidence="1">
    <location>
        <begin position="23"/>
        <end position="33"/>
    </location>
</feature>
<dbReference type="HOGENOM" id="CLU_2030161_0_0_1"/>
<sequence length="122" mass="12887">MARPYTTSNSSSATTSTQNNKNVQTTHEQSTLTPVLTVNNANVSTAIGVTAHMSVLTIMGISAPTPVSTMAGLTQPRMVTSVPPPLSFPMIPRGTNALIGNTTMDTKFASMSQFTLPMVTRE</sequence>
<evidence type="ECO:0000313" key="4">
    <source>
        <dbReference type="Proteomes" id="UP000002051"/>
    </source>
</evidence>
<evidence type="ECO:0000256" key="1">
    <source>
        <dbReference type="SAM" id="MobiDB-lite"/>
    </source>
</evidence>
<evidence type="ECO:0000313" key="3">
    <source>
        <dbReference type="EnsemblPlants" id="KEH29665"/>
    </source>
</evidence>
<gene>
    <name evidence="2" type="ordered locus">MTR_4g046843</name>
</gene>
<feature type="compositionally biased region" description="Low complexity" evidence="1">
    <location>
        <begin position="1"/>
        <end position="22"/>
    </location>
</feature>
<reference evidence="3" key="3">
    <citation type="submission" date="2015-04" db="UniProtKB">
        <authorList>
            <consortium name="EnsemblPlants"/>
        </authorList>
    </citation>
    <scope>IDENTIFICATION</scope>
    <source>
        <strain evidence="3">cv. Jemalong A17</strain>
    </source>
</reference>
<protein>
    <submittedName>
        <fullName evidence="2 3">Uncharacterized protein</fullName>
    </submittedName>
</protein>
<name>A0A072UUV7_MEDTR</name>
<dbReference type="Proteomes" id="UP000002051">
    <property type="component" value="Chromosome 4"/>
</dbReference>
<accession>A0A072UUV7</accession>